<dbReference type="AlphaFoldDB" id="A0A9D2M9L8"/>
<organism evidence="1 2">
    <name type="scientific">Candidatus Flavonifractor intestinipullorum</name>
    <dbReference type="NCBI Taxonomy" id="2838587"/>
    <lineage>
        <taxon>Bacteria</taxon>
        <taxon>Bacillati</taxon>
        <taxon>Bacillota</taxon>
        <taxon>Clostridia</taxon>
        <taxon>Eubacteriales</taxon>
        <taxon>Oscillospiraceae</taxon>
        <taxon>Flavonifractor</taxon>
    </lineage>
</organism>
<dbReference type="EMBL" id="DWYC01000036">
    <property type="protein sequence ID" value="HJB56567.1"/>
    <property type="molecule type" value="Genomic_DNA"/>
</dbReference>
<sequence length="180" mass="20347">MSMVCFERADALHAHEKALRAIQVTDADSLCAYLKGFWEFIYNHKMFGCVYDIYADGIELARENGFTLHGIPAVERDIMTLCAAFPNLQVNIADIFAVPNGENAYRVWMRYYFTGTNTAYSIYGAPTGLRMEGEKALNMSAFYVENIDGEWLIVSEKTVHPCDYIRAVCTGDKSFTSLEM</sequence>
<evidence type="ECO:0000313" key="1">
    <source>
        <dbReference type="EMBL" id="HJB56567.1"/>
    </source>
</evidence>
<reference evidence="1" key="1">
    <citation type="journal article" date="2021" name="PeerJ">
        <title>Extensive microbial diversity within the chicken gut microbiome revealed by metagenomics and culture.</title>
        <authorList>
            <person name="Gilroy R."/>
            <person name="Ravi A."/>
            <person name="Getino M."/>
            <person name="Pursley I."/>
            <person name="Horton D.L."/>
            <person name="Alikhan N.F."/>
            <person name="Baker D."/>
            <person name="Gharbi K."/>
            <person name="Hall N."/>
            <person name="Watson M."/>
            <person name="Adriaenssens E.M."/>
            <person name="Foster-Nyarko E."/>
            <person name="Jarju S."/>
            <person name="Secka A."/>
            <person name="Antonio M."/>
            <person name="Oren A."/>
            <person name="Chaudhuri R.R."/>
            <person name="La Ragione R."/>
            <person name="Hildebrand F."/>
            <person name="Pallen M.J."/>
        </authorList>
    </citation>
    <scope>NUCLEOTIDE SEQUENCE</scope>
    <source>
        <strain evidence="1">CHK189-11263</strain>
    </source>
</reference>
<evidence type="ECO:0000313" key="2">
    <source>
        <dbReference type="Proteomes" id="UP000824208"/>
    </source>
</evidence>
<dbReference type="SUPFAM" id="SSF54427">
    <property type="entry name" value="NTF2-like"/>
    <property type="match status" value="1"/>
</dbReference>
<dbReference type="InterPro" id="IPR032710">
    <property type="entry name" value="NTF2-like_dom_sf"/>
</dbReference>
<reference evidence="1" key="2">
    <citation type="submission" date="2021-04" db="EMBL/GenBank/DDBJ databases">
        <authorList>
            <person name="Gilroy R."/>
        </authorList>
    </citation>
    <scope>NUCLEOTIDE SEQUENCE</scope>
    <source>
        <strain evidence="1">CHK189-11263</strain>
    </source>
</reference>
<comment type="caution">
    <text evidence="1">The sequence shown here is derived from an EMBL/GenBank/DDBJ whole genome shotgun (WGS) entry which is preliminary data.</text>
</comment>
<gene>
    <name evidence="1" type="ORF">H9714_03350</name>
</gene>
<dbReference type="Gene3D" id="3.10.450.50">
    <property type="match status" value="1"/>
</dbReference>
<proteinExistence type="predicted"/>
<accession>A0A9D2M9L8</accession>
<protein>
    <submittedName>
        <fullName evidence="1">Ester cyclase</fullName>
    </submittedName>
</protein>
<name>A0A9D2M9L8_9FIRM</name>
<dbReference type="Proteomes" id="UP000824208">
    <property type="component" value="Unassembled WGS sequence"/>
</dbReference>